<dbReference type="AlphaFoldDB" id="A0AAW4T3K2"/>
<feature type="region of interest" description="Disordered" evidence="1">
    <location>
        <begin position="1"/>
        <end position="21"/>
    </location>
</feature>
<gene>
    <name evidence="2" type="ORF">LGN22_02820</name>
</gene>
<proteinExistence type="predicted"/>
<dbReference type="EMBL" id="JAIZTC010000001">
    <property type="protein sequence ID" value="MCA8377809.1"/>
    <property type="molecule type" value="Genomic_DNA"/>
</dbReference>
<name>A0AAW4T3K2_9BURK</name>
<evidence type="ECO:0000313" key="2">
    <source>
        <dbReference type="EMBL" id="MCA8377809.1"/>
    </source>
</evidence>
<sequence length="55" mass="6054">MNGFPVEREPAASVPEAAHTGQRKLIKLPERAGNLPSLSINLPLLPSFCWLDSRK</sequence>
<accession>A0AAW4T3K2</accession>
<evidence type="ECO:0000256" key="1">
    <source>
        <dbReference type="SAM" id="MobiDB-lite"/>
    </source>
</evidence>
<comment type="caution">
    <text evidence="2">The sequence shown here is derived from an EMBL/GenBank/DDBJ whole genome shotgun (WGS) entry which is preliminary data.</text>
</comment>
<reference evidence="2" key="1">
    <citation type="submission" date="2023-08" db="EMBL/GenBank/DDBJ databases">
        <title>A collection of bacterial strains from the Burkholderia cepacia Research Laboratory and Repository.</title>
        <authorList>
            <person name="Lipuma J."/>
            <person name="Spilker T."/>
        </authorList>
    </citation>
    <scope>NUCLEOTIDE SEQUENCE</scope>
    <source>
        <strain evidence="2">AU0862</strain>
    </source>
</reference>
<dbReference type="Proteomes" id="UP001199070">
    <property type="component" value="Unassembled WGS sequence"/>
</dbReference>
<dbReference type="RefSeq" id="WP_226132612.1">
    <property type="nucleotide sequence ID" value="NZ_JAIZTC010000001.1"/>
</dbReference>
<feature type="compositionally biased region" description="Basic and acidic residues" evidence="1">
    <location>
        <begin position="1"/>
        <end position="10"/>
    </location>
</feature>
<evidence type="ECO:0000313" key="3">
    <source>
        <dbReference type="Proteomes" id="UP001199070"/>
    </source>
</evidence>
<protein>
    <submittedName>
        <fullName evidence="2">Uncharacterized protein</fullName>
    </submittedName>
</protein>
<organism evidence="2 3">
    <name type="scientific">Burkholderia cenocepacia</name>
    <dbReference type="NCBI Taxonomy" id="95486"/>
    <lineage>
        <taxon>Bacteria</taxon>
        <taxon>Pseudomonadati</taxon>
        <taxon>Pseudomonadota</taxon>
        <taxon>Betaproteobacteria</taxon>
        <taxon>Burkholderiales</taxon>
        <taxon>Burkholderiaceae</taxon>
        <taxon>Burkholderia</taxon>
        <taxon>Burkholderia cepacia complex</taxon>
    </lineage>
</organism>